<dbReference type="OMA" id="DCKFPEM"/>
<keyword evidence="9" id="KW-1185">Reference proteome</keyword>
<evidence type="ECO:0000256" key="5">
    <source>
        <dbReference type="ARBA" id="ARBA00023242"/>
    </source>
</evidence>
<organism evidence="8 9">
    <name type="scientific">Henningerozyma blattae (strain ATCC 34711 / CBS 6284 / DSM 70876 / NBRC 10599 / NRRL Y-10934 / UCD 77-7)</name>
    <name type="common">Yeast</name>
    <name type="synonym">Tetrapisispora blattae</name>
    <dbReference type="NCBI Taxonomy" id="1071380"/>
    <lineage>
        <taxon>Eukaryota</taxon>
        <taxon>Fungi</taxon>
        <taxon>Dikarya</taxon>
        <taxon>Ascomycota</taxon>
        <taxon>Saccharomycotina</taxon>
        <taxon>Saccharomycetes</taxon>
        <taxon>Saccharomycetales</taxon>
        <taxon>Saccharomycetaceae</taxon>
        <taxon>Henningerozyma</taxon>
    </lineage>
</organism>
<dbReference type="HAMAP" id="MF_00171">
    <property type="entry name" value="TruA"/>
    <property type="match status" value="1"/>
</dbReference>
<dbReference type="GO" id="GO:0005737">
    <property type="term" value="C:cytoplasm"/>
    <property type="evidence" value="ECO:0007669"/>
    <property type="project" value="EnsemblFungi"/>
</dbReference>
<dbReference type="InterPro" id="IPR001406">
    <property type="entry name" value="PsdUridine_synth_TruA"/>
</dbReference>
<dbReference type="FunFam" id="3.30.70.660:FF:000012">
    <property type="entry name" value="tRNA pseudouridine synthase"/>
    <property type="match status" value="1"/>
</dbReference>
<dbReference type="CDD" id="cd02569">
    <property type="entry name" value="PseudoU_synth_ScPus3"/>
    <property type="match status" value="1"/>
</dbReference>
<dbReference type="InterPro" id="IPR020097">
    <property type="entry name" value="PsdUridine_synth_TruA_a/b_dom"/>
</dbReference>
<evidence type="ECO:0000313" key="8">
    <source>
        <dbReference type="EMBL" id="CCH59874.1"/>
    </source>
</evidence>
<keyword evidence="4" id="KW-0413">Isomerase</keyword>
<dbReference type="AlphaFoldDB" id="I2H0H2"/>
<dbReference type="GeneID" id="14494842"/>
<gene>
    <name evidence="8" type="primary">TBLA0C00580</name>
    <name evidence="8" type="ORF">TBLA_0C00580</name>
</gene>
<evidence type="ECO:0000313" key="9">
    <source>
        <dbReference type="Proteomes" id="UP000002866"/>
    </source>
</evidence>
<dbReference type="FunCoup" id="I2H0H2">
    <property type="interactions" value="751"/>
</dbReference>
<dbReference type="PANTHER" id="PTHR11142">
    <property type="entry name" value="PSEUDOURIDYLATE SYNTHASE"/>
    <property type="match status" value="1"/>
</dbReference>
<sequence length="435" mass="49848">MEFISNLFKSKGKQVSSTLEAAKYKGWTKEQLVKKLLELEDNENTSNKLEKQLKKRKSNDLSSLKSSKKQKRQKEFDFSKYHTRFIALKFAYLGWNYNGLAIQKDYTPLPTVEGTILEAMNKCKLVPSMSPQDYNFSRCGRTDKGVSAMSQVISLNVRSNLSNEEQLNPLKDSDEIHYVDILNQVLPADIRISAVCLRPPSGFNARFSCYKSSLQVFIRKKNLDIEKMKIAAKLYQGEHDFRNFCKLDGSKQITNYNRTIISADILPINGDFYCFDLVGSAFLWHQVRCMMAILFLIGQGLEEPSLINLMLDIEKTPRKPIYDMASDVPLILYDCKFPEMNWSQPNLEDYKAIKYGKAISSLVLKYSTKATIAQIFEDVLPTTTQEFPNKTRINLGDGKGKIVGNYQKVSDRPVMESVETVNKNFETKKGWRNNN</sequence>
<dbReference type="GO" id="GO:0005634">
    <property type="term" value="C:nucleus"/>
    <property type="evidence" value="ECO:0007669"/>
    <property type="project" value="UniProtKB-SubCell"/>
</dbReference>
<dbReference type="GO" id="GO:0009982">
    <property type="term" value="F:pseudouridine synthase activity"/>
    <property type="evidence" value="ECO:0007669"/>
    <property type="project" value="EnsemblFungi"/>
</dbReference>
<proteinExistence type="inferred from homology"/>
<comment type="subcellular location">
    <subcellularLocation>
        <location evidence="1">Nucleus</location>
    </subcellularLocation>
</comment>
<dbReference type="SUPFAM" id="SSF55120">
    <property type="entry name" value="Pseudouridine synthase"/>
    <property type="match status" value="1"/>
</dbReference>
<dbReference type="InParanoid" id="I2H0H2"/>
<dbReference type="NCBIfam" id="TIGR00071">
    <property type="entry name" value="hisT_truA"/>
    <property type="match status" value="1"/>
</dbReference>
<keyword evidence="3" id="KW-0819">tRNA processing</keyword>
<dbReference type="Pfam" id="PF01416">
    <property type="entry name" value="PseudoU_synth_1"/>
    <property type="match status" value="1"/>
</dbReference>
<keyword evidence="5" id="KW-0539">Nucleus</keyword>
<dbReference type="OrthoDB" id="25767at2759"/>
<dbReference type="STRING" id="1071380.I2H0H2"/>
<evidence type="ECO:0000256" key="2">
    <source>
        <dbReference type="ARBA" id="ARBA00009375"/>
    </source>
</evidence>
<accession>I2H0H2</accession>
<feature type="region of interest" description="Disordered" evidence="6">
    <location>
        <begin position="47"/>
        <end position="68"/>
    </location>
</feature>
<dbReference type="GO" id="GO:0031119">
    <property type="term" value="P:tRNA pseudouridine synthesis"/>
    <property type="evidence" value="ECO:0007669"/>
    <property type="project" value="EnsemblFungi"/>
</dbReference>
<dbReference type="Gene3D" id="3.30.70.660">
    <property type="entry name" value="Pseudouridine synthase I, catalytic domain, C-terminal subdomain"/>
    <property type="match status" value="1"/>
</dbReference>
<evidence type="ECO:0000256" key="1">
    <source>
        <dbReference type="ARBA" id="ARBA00004123"/>
    </source>
</evidence>
<name>I2H0H2_HENB6</name>
<dbReference type="HOGENOM" id="CLU_014673_2_0_1"/>
<dbReference type="RefSeq" id="XP_004179393.1">
    <property type="nucleotide sequence ID" value="XM_004179345.1"/>
</dbReference>
<feature type="domain" description="Pseudouridine synthase I TruA alpha/beta" evidence="7">
    <location>
        <begin position="231"/>
        <end position="338"/>
    </location>
</feature>
<dbReference type="Gene3D" id="3.30.70.580">
    <property type="entry name" value="Pseudouridine synthase I, catalytic domain, N-terminal subdomain"/>
    <property type="match status" value="1"/>
</dbReference>
<reference evidence="8 9" key="1">
    <citation type="journal article" date="2011" name="Proc. Natl. Acad. Sci. U.S.A.">
        <title>Evolutionary erosion of yeast sex chromosomes by mating-type switching accidents.</title>
        <authorList>
            <person name="Gordon J.L."/>
            <person name="Armisen D."/>
            <person name="Proux-Wera E."/>
            <person name="Oheigeartaigh S.S."/>
            <person name="Byrne K.P."/>
            <person name="Wolfe K.H."/>
        </authorList>
    </citation>
    <scope>NUCLEOTIDE SEQUENCE [LARGE SCALE GENOMIC DNA]</scope>
    <source>
        <strain evidence="9">ATCC 34711 / CBS 6284 / DSM 70876 / NBRC 10599 / NRRL Y-10934 / UCD 77-7</strain>
    </source>
</reference>
<dbReference type="Proteomes" id="UP000002866">
    <property type="component" value="Chromosome 3"/>
</dbReference>
<dbReference type="GO" id="GO:1990481">
    <property type="term" value="P:mRNA pseudouridine synthesis"/>
    <property type="evidence" value="ECO:0007669"/>
    <property type="project" value="EnsemblFungi"/>
</dbReference>
<dbReference type="EMBL" id="HE806318">
    <property type="protein sequence ID" value="CCH59874.1"/>
    <property type="molecule type" value="Genomic_DNA"/>
</dbReference>
<dbReference type="InterPro" id="IPR041707">
    <property type="entry name" value="Pus3-like"/>
</dbReference>
<evidence type="ECO:0000259" key="7">
    <source>
        <dbReference type="Pfam" id="PF01416"/>
    </source>
</evidence>
<dbReference type="GO" id="GO:0003723">
    <property type="term" value="F:RNA binding"/>
    <property type="evidence" value="ECO:0007669"/>
    <property type="project" value="InterPro"/>
</dbReference>
<comment type="similarity">
    <text evidence="2">Belongs to the tRNA pseudouridine synthase TruA family.</text>
</comment>
<dbReference type="PANTHER" id="PTHR11142:SF5">
    <property type="entry name" value="TRNA PSEUDOURIDINE(38_39) SYNTHASE"/>
    <property type="match status" value="1"/>
</dbReference>
<evidence type="ECO:0000256" key="6">
    <source>
        <dbReference type="SAM" id="MobiDB-lite"/>
    </source>
</evidence>
<dbReference type="InterPro" id="IPR020094">
    <property type="entry name" value="TruA/RsuA/RluB/E/F_N"/>
</dbReference>
<dbReference type="KEGG" id="tbl:TBLA_0C00580"/>
<dbReference type="InterPro" id="IPR020103">
    <property type="entry name" value="PsdUridine_synth_cat_dom_sf"/>
</dbReference>
<dbReference type="FunFam" id="3.30.70.580:FF:000020">
    <property type="entry name" value="tRNA pseudouridine synthase"/>
    <property type="match status" value="1"/>
</dbReference>
<evidence type="ECO:0000256" key="4">
    <source>
        <dbReference type="ARBA" id="ARBA00023235"/>
    </source>
</evidence>
<dbReference type="eggNOG" id="KOG2554">
    <property type="taxonomic scope" value="Eukaryota"/>
</dbReference>
<protein>
    <recommendedName>
        <fullName evidence="7">Pseudouridine synthase I TruA alpha/beta domain-containing protein</fullName>
    </recommendedName>
</protein>
<dbReference type="InterPro" id="IPR020095">
    <property type="entry name" value="PsdUridine_synth_TruA_C"/>
</dbReference>
<evidence type="ECO:0000256" key="3">
    <source>
        <dbReference type="ARBA" id="ARBA00022694"/>
    </source>
</evidence>